<dbReference type="OrthoDB" id="10588597at2759"/>
<protein>
    <submittedName>
        <fullName evidence="1">Uncharacterized protein</fullName>
    </submittedName>
</protein>
<dbReference type="EMBL" id="PJQY01003468">
    <property type="protein sequence ID" value="PQM37299.1"/>
    <property type="molecule type" value="Genomic_DNA"/>
</dbReference>
<sequence>MSSGYIQLLQSYAQHQIIFCEKGCQTRLKPSKSHFTRSINGSRIETFKISRTLPLIVSI</sequence>
<accession>A0A314UR85</accession>
<evidence type="ECO:0000313" key="1">
    <source>
        <dbReference type="EMBL" id="PQM37299.1"/>
    </source>
</evidence>
<name>A0A314UR85_PRUYE</name>
<keyword evidence="2" id="KW-1185">Reference proteome</keyword>
<comment type="caution">
    <text evidence="1">The sequence shown here is derived from an EMBL/GenBank/DDBJ whole genome shotgun (WGS) entry which is preliminary data.</text>
</comment>
<organism evidence="1 2">
    <name type="scientific">Prunus yedoensis var. nudiflora</name>
    <dbReference type="NCBI Taxonomy" id="2094558"/>
    <lineage>
        <taxon>Eukaryota</taxon>
        <taxon>Viridiplantae</taxon>
        <taxon>Streptophyta</taxon>
        <taxon>Embryophyta</taxon>
        <taxon>Tracheophyta</taxon>
        <taxon>Spermatophyta</taxon>
        <taxon>Magnoliopsida</taxon>
        <taxon>eudicotyledons</taxon>
        <taxon>Gunneridae</taxon>
        <taxon>Pentapetalae</taxon>
        <taxon>rosids</taxon>
        <taxon>fabids</taxon>
        <taxon>Rosales</taxon>
        <taxon>Rosaceae</taxon>
        <taxon>Amygdaloideae</taxon>
        <taxon>Amygdaleae</taxon>
        <taxon>Prunus</taxon>
    </lineage>
</organism>
<proteinExistence type="predicted"/>
<gene>
    <name evidence="1" type="ORF">Pyn_00500</name>
</gene>
<dbReference type="AlphaFoldDB" id="A0A314UR85"/>
<evidence type="ECO:0000313" key="2">
    <source>
        <dbReference type="Proteomes" id="UP000250321"/>
    </source>
</evidence>
<dbReference type="Proteomes" id="UP000250321">
    <property type="component" value="Unassembled WGS sequence"/>
</dbReference>
<reference evidence="1 2" key="1">
    <citation type="submission" date="2018-02" db="EMBL/GenBank/DDBJ databases">
        <title>Draft genome of wild Prunus yedoensis var. nudiflora.</title>
        <authorList>
            <person name="Baek S."/>
            <person name="Kim J.-H."/>
            <person name="Choi K."/>
            <person name="Kim G.-B."/>
            <person name="Cho A."/>
            <person name="Jang H."/>
            <person name="Shin C.-H."/>
            <person name="Yu H.-J."/>
            <person name="Mun J.-H."/>
        </authorList>
    </citation>
    <scope>NUCLEOTIDE SEQUENCE [LARGE SCALE GENOMIC DNA]</scope>
    <source>
        <strain evidence="2">cv. Jeju island</strain>
        <tissue evidence="1">Leaf</tissue>
    </source>
</reference>